<dbReference type="NCBIfam" id="TIGR03930">
    <property type="entry name" value="WXG100_ESAT6"/>
    <property type="match status" value="1"/>
</dbReference>
<evidence type="ECO:0000313" key="3">
    <source>
        <dbReference type="Proteomes" id="UP000192284"/>
    </source>
</evidence>
<name>A0A1W9ZC03_MYCAN</name>
<reference evidence="2 3" key="1">
    <citation type="submission" date="2017-02" db="EMBL/GenBank/DDBJ databases">
        <title>The new phylogeny of genus Mycobacterium.</title>
        <authorList>
            <person name="Tortoli E."/>
            <person name="Trovato A."/>
            <person name="Cirillo D.M."/>
        </authorList>
    </citation>
    <scope>NUCLEOTIDE SEQUENCE [LARGE SCALE GENOMIC DNA]</scope>
    <source>
        <strain evidence="2 3">DSM 45057</strain>
    </source>
</reference>
<protein>
    <recommendedName>
        <fullName evidence="1">ESAT-6-like protein</fullName>
    </recommendedName>
</protein>
<dbReference type="InterPro" id="IPR010310">
    <property type="entry name" value="T7SS_ESAT-6-like"/>
</dbReference>
<evidence type="ECO:0000313" key="2">
    <source>
        <dbReference type="EMBL" id="ORA11078.1"/>
    </source>
</evidence>
<dbReference type="InterPro" id="IPR036689">
    <property type="entry name" value="ESAT-6-like_sf"/>
</dbReference>
<dbReference type="Proteomes" id="UP000192284">
    <property type="component" value="Unassembled WGS sequence"/>
</dbReference>
<comment type="similarity">
    <text evidence="1">Belongs to the WXG100 family.</text>
</comment>
<dbReference type="AlphaFoldDB" id="A0A1W9ZC03"/>
<proteinExistence type="inferred from homology"/>
<accession>A0A1W9ZC03</accession>
<gene>
    <name evidence="2" type="ORF">BST12_26225</name>
</gene>
<dbReference type="OrthoDB" id="3387628at2"/>
<dbReference type="SMR" id="A0A1W9ZC03"/>
<comment type="caution">
    <text evidence="2">The sequence shown here is derived from an EMBL/GenBank/DDBJ whole genome shotgun (WGS) entry which is preliminary data.</text>
</comment>
<dbReference type="SUPFAM" id="SSF140453">
    <property type="entry name" value="EsxAB dimer-like"/>
    <property type="match status" value="1"/>
</dbReference>
<dbReference type="Pfam" id="PF06013">
    <property type="entry name" value="WXG100"/>
    <property type="match status" value="1"/>
</dbReference>
<dbReference type="EMBL" id="MVHE01000085">
    <property type="protein sequence ID" value="ORA11078.1"/>
    <property type="molecule type" value="Genomic_DNA"/>
</dbReference>
<keyword evidence="3" id="KW-1185">Reference proteome</keyword>
<sequence length="95" mass="10171">MTEQQWNFAGIEAAASSIQGNVTSIHSLLDEGKQSLTKLQSAWAGAGQGAYEQVQQKWDATAQELNSSLQNLARTISEAGQHMQSTEGNVTGMFA</sequence>
<evidence type="ECO:0000256" key="1">
    <source>
        <dbReference type="RuleBase" id="RU362001"/>
    </source>
</evidence>
<organism evidence="2 3">
    <name type="scientific">Mycobacterium angelicum</name>
    <dbReference type="NCBI Taxonomy" id="470074"/>
    <lineage>
        <taxon>Bacteria</taxon>
        <taxon>Bacillati</taxon>
        <taxon>Actinomycetota</taxon>
        <taxon>Actinomycetes</taxon>
        <taxon>Mycobacteriales</taxon>
        <taxon>Mycobacteriaceae</taxon>
        <taxon>Mycobacterium</taxon>
    </lineage>
</organism>
<dbReference type="RefSeq" id="WP_083116128.1">
    <property type="nucleotide sequence ID" value="NZ_JACKTS010000040.1"/>
</dbReference>
<dbReference type="Gene3D" id="1.10.287.1060">
    <property type="entry name" value="ESAT-6-like"/>
    <property type="match status" value="1"/>
</dbReference>